<reference evidence="1 2" key="1">
    <citation type="submission" date="2019-10" db="EMBL/GenBank/DDBJ databases">
        <title>Taxonomy of Antarctic Massilia spp.: description of Massilia rubra sp. nov., Massilia aquatica sp. nov., Massilia mucilaginosa sp. nov., Massilia frigida sp. nov. isolated from streams, lakes and regoliths.</title>
        <authorList>
            <person name="Holochova P."/>
            <person name="Sedlacek I."/>
            <person name="Kralova S."/>
            <person name="Maslanova I."/>
            <person name="Busse H.-J."/>
            <person name="Stankova E."/>
            <person name="Vrbovska V."/>
            <person name="Kovarovic V."/>
            <person name="Bartak M."/>
            <person name="Svec P."/>
            <person name="Pantucek R."/>
        </authorList>
    </citation>
    <scope>NUCLEOTIDE SEQUENCE [LARGE SCALE GENOMIC DNA]</scope>
    <source>
        <strain evidence="1 2">CCM 8695</strain>
    </source>
</reference>
<evidence type="ECO:0000313" key="2">
    <source>
        <dbReference type="Proteomes" id="UP000621455"/>
    </source>
</evidence>
<evidence type="ECO:0000313" key="1">
    <source>
        <dbReference type="EMBL" id="NHZ80747.1"/>
    </source>
</evidence>
<dbReference type="EMBL" id="WHJG01000015">
    <property type="protein sequence ID" value="NHZ80747.1"/>
    <property type="molecule type" value="Genomic_DNA"/>
</dbReference>
<proteinExistence type="predicted"/>
<accession>A0ABX0N5U6</accession>
<organism evidence="1 2">
    <name type="scientific">Massilia frigida</name>
    <dbReference type="NCBI Taxonomy" id="2609281"/>
    <lineage>
        <taxon>Bacteria</taxon>
        <taxon>Pseudomonadati</taxon>
        <taxon>Pseudomonadota</taxon>
        <taxon>Betaproteobacteria</taxon>
        <taxon>Burkholderiales</taxon>
        <taxon>Oxalobacteraceae</taxon>
        <taxon>Telluria group</taxon>
        <taxon>Massilia</taxon>
    </lineage>
</organism>
<name>A0ABX0N5U6_9BURK</name>
<protein>
    <submittedName>
        <fullName evidence="1">Uncharacterized protein</fullName>
    </submittedName>
</protein>
<dbReference type="Proteomes" id="UP000621455">
    <property type="component" value="Unassembled WGS sequence"/>
</dbReference>
<keyword evidence="2" id="KW-1185">Reference proteome</keyword>
<comment type="caution">
    <text evidence="1">The sequence shown here is derived from an EMBL/GenBank/DDBJ whole genome shotgun (WGS) entry which is preliminary data.</text>
</comment>
<sequence>MPSSIGSVSQLVAVIRSQLAPRVELSGPGPARASVRAAPRRAVGSARGQLEAAIGTRINSIGRDDPQRGRKAFRIFLESILLFHLGEHLMNDPRFYQLVDDVQGAMESDAELGVMIDKAIAHLTTAPR</sequence>
<dbReference type="RefSeq" id="WP_167088086.1">
    <property type="nucleotide sequence ID" value="NZ_WHJG01000015.1"/>
</dbReference>
<gene>
    <name evidence="1" type="ORF">F2P44_15910</name>
</gene>